<proteinExistence type="predicted"/>
<protein>
    <recommendedName>
        <fullName evidence="2">Sugar O-methyltransferase</fullName>
    </recommendedName>
</protein>
<evidence type="ECO:0008006" key="2">
    <source>
        <dbReference type="Google" id="ProtNLM"/>
    </source>
</evidence>
<sequence>MSIYSRYQHAIKSQLILNKEELNFKSDSNYTYMLEHVDNNLGHKYLHTIKNNFKQFYESNFEFLKNICHLNDKYGKTNKYQMEDFMTCSPTNIRYLLQTLLILEDMKKYKLNNVDIIEIGGGYGGLCFFVHSIAPLYEINITSYTIFDLLEPSLLQEKYLNALNIEKVKFCQIDNFNNLKNNSFLISNYAFSEIPIELQIEYTQKIINPYTIYGFLAWNAIPVYDFVDNSIIEKEEYHNDCYVRYYPNTNL</sequence>
<dbReference type="EMBL" id="MN740581">
    <property type="protein sequence ID" value="QHU34947.1"/>
    <property type="molecule type" value="Genomic_DNA"/>
</dbReference>
<dbReference type="AlphaFoldDB" id="A0A6C0LWE3"/>
<accession>A0A6C0LWE3</accession>
<evidence type="ECO:0000313" key="1">
    <source>
        <dbReference type="EMBL" id="QHU34947.1"/>
    </source>
</evidence>
<organism evidence="1">
    <name type="scientific">viral metagenome</name>
    <dbReference type="NCBI Taxonomy" id="1070528"/>
    <lineage>
        <taxon>unclassified sequences</taxon>
        <taxon>metagenomes</taxon>
        <taxon>organismal metagenomes</taxon>
    </lineage>
</organism>
<name>A0A6C0LWE3_9ZZZZ</name>
<reference evidence="1" key="1">
    <citation type="journal article" date="2020" name="Nature">
        <title>Giant virus diversity and host interactions through global metagenomics.</title>
        <authorList>
            <person name="Schulz F."/>
            <person name="Roux S."/>
            <person name="Paez-Espino D."/>
            <person name="Jungbluth S."/>
            <person name="Walsh D.A."/>
            <person name="Denef V.J."/>
            <person name="McMahon K.D."/>
            <person name="Konstantinidis K.T."/>
            <person name="Eloe-Fadrosh E.A."/>
            <person name="Kyrpides N.C."/>
            <person name="Woyke T."/>
        </authorList>
    </citation>
    <scope>NUCLEOTIDE SEQUENCE</scope>
    <source>
        <strain evidence="1">GVMAG-S-1017244-22</strain>
    </source>
</reference>